<protein>
    <recommendedName>
        <fullName evidence="4">Nephrocystin 3-like N-terminal domain-containing protein</fullName>
    </recommendedName>
</protein>
<evidence type="ECO:0000256" key="1">
    <source>
        <dbReference type="ARBA" id="ARBA00022737"/>
    </source>
</evidence>
<evidence type="ECO:0000313" key="6">
    <source>
        <dbReference type="Proteomes" id="UP001305414"/>
    </source>
</evidence>
<evidence type="ECO:0000256" key="3">
    <source>
        <dbReference type="SAM" id="MobiDB-lite"/>
    </source>
</evidence>
<evidence type="ECO:0000259" key="4">
    <source>
        <dbReference type="Pfam" id="PF24883"/>
    </source>
</evidence>
<evidence type="ECO:0000313" key="5">
    <source>
        <dbReference type="EMBL" id="KAK5629066.1"/>
    </source>
</evidence>
<feature type="repeat" description="ANK" evidence="2">
    <location>
        <begin position="904"/>
        <end position="938"/>
    </location>
</feature>
<dbReference type="InterPro" id="IPR027417">
    <property type="entry name" value="P-loop_NTPase"/>
</dbReference>
<dbReference type="PANTHER" id="PTHR10039">
    <property type="entry name" value="AMELOGENIN"/>
    <property type="match status" value="1"/>
</dbReference>
<feature type="compositionally biased region" description="Polar residues" evidence="3">
    <location>
        <begin position="46"/>
        <end position="57"/>
    </location>
</feature>
<dbReference type="SUPFAM" id="SSF48403">
    <property type="entry name" value="Ankyrin repeat"/>
    <property type="match status" value="1"/>
</dbReference>
<comment type="caution">
    <text evidence="5">The sequence shown here is derived from an EMBL/GenBank/DDBJ whole genome shotgun (WGS) entry which is preliminary data.</text>
</comment>
<dbReference type="InterPro" id="IPR036770">
    <property type="entry name" value="Ankyrin_rpt-contain_sf"/>
</dbReference>
<feature type="region of interest" description="Disordered" evidence="3">
    <location>
        <begin position="1"/>
        <end position="80"/>
    </location>
</feature>
<sequence length="1127" mass="126711">MPRSSKISPLPSIRKRLHSQTQSSDPLDYDQSASTPRAPESGPGISESTECTDSGVANVTSSSNPSDSVLSNNVPPNAQKEPSNLWVMALDQLSKGSPDEQACIRQLQKAELLPTVVDRQSIIGKHVVDDVHSLLKRKLSESDEKAFEITFRQKTYRIRDVLDKTISWLNSFKEVGDIAVNYDPVHAALPWAAFRFLLQTMTIGMQQTAEMVIGLERSIQFSLRGSIYEQMYLDGTNTEPQLILQAALLDLYRALIVLMSDSVKHQETSSLRKAVAGTLQPQQFASTLDKLDAKLAWVETAVNICHRQKIIRQLDKIDTRLQALLERQLDGLDTKLADVWTAIQDRERIEAMQWISHVPFESDYGNIKATRLEGTCDWLLIHPRYIQWRQSTCSRTLWLHGIPGAGKTRLTSRVVEVLMNDPLITSGWESLAYFFCDRNRPDRQDPAAVLRSLVRQMSFQNRTQDIIACTHELFMRKKTMGFASAELTMEDCQSLISQLSRSRPKSTIIIDGLDECNPKSRHVLLKALDSIRATSSPGIMKIFIASRDDDDIKYQFESGAHLRIQVSNNQGDIEKYINDKMQSSRWCRERMSESTRINILDTFRRKSQGMFQWAALHIVELLELKSDSLVLEYLNKLPVGLEETYRQVYESIDRRKKHLTDRAFQWVMCSWKPLSPQELVTAVAQDSSKPFNSQVDIDINMLMDSCKNLLVVEDREGGKFCRFSHLSVQEYLELHHFTNTEAASFVLDIHIKYLEVESNKSRAPSEWHKRMNLWHRQVEMVDGKVLPATRDSIKRFLGHPTESSLAYRRWAQAVLGYNGKDDKFDILLRQRNKSGEEHGISWICCVAYCIYDVLQDWLQTKVLKPEDMMYGKYSALGFASLCGQPLIWDLLVTSGVGINLPTGTFSTPLLQLVAGGDSRLSKAEALLEHGADVNTKDPYFGTALQMAASYGSFGLVRLLINHGADINMVAGNYSTALQAAAAHSHREICEILLEKGADVNIFGGSCYTPLMAAVNQGDPVITKMLLERGADVNKGDTRNTKPLHEAIFWGNASMVKLLIDHGAEINVVSSRHGTPLYVSIASVSNPSSEVISLLLGAGAHLGECNDAVVIAQLDSFERGELMWPKPT</sequence>
<dbReference type="InterPro" id="IPR002110">
    <property type="entry name" value="Ankyrin_rpt"/>
</dbReference>
<feature type="compositionally biased region" description="Low complexity" evidence="3">
    <location>
        <begin position="58"/>
        <end position="77"/>
    </location>
</feature>
<dbReference type="InterPro" id="IPR056884">
    <property type="entry name" value="NPHP3-like_N"/>
</dbReference>
<dbReference type="EMBL" id="JAWHQM010000010">
    <property type="protein sequence ID" value="KAK5629066.1"/>
    <property type="molecule type" value="Genomic_DNA"/>
</dbReference>
<feature type="repeat" description="ANK" evidence="2">
    <location>
        <begin position="1005"/>
        <end position="1037"/>
    </location>
</feature>
<feature type="compositionally biased region" description="Polar residues" evidence="3">
    <location>
        <begin position="19"/>
        <end position="35"/>
    </location>
</feature>
<dbReference type="Pfam" id="PF24883">
    <property type="entry name" value="NPHP3_N"/>
    <property type="match status" value="1"/>
</dbReference>
<feature type="repeat" description="ANK" evidence="2">
    <location>
        <begin position="972"/>
        <end position="1004"/>
    </location>
</feature>
<proteinExistence type="predicted"/>
<reference evidence="5 6" key="1">
    <citation type="submission" date="2023-10" db="EMBL/GenBank/DDBJ databases">
        <title>Draft genome sequence of Xylaria bambusicola isolate GMP-LS, the root and basal stem rot pathogen of sugarcane in Indonesia.</title>
        <authorList>
            <person name="Selvaraj P."/>
            <person name="Muralishankar V."/>
            <person name="Muruganantham S."/>
            <person name="Sp S."/>
            <person name="Haryani S."/>
            <person name="Lau K.J.X."/>
            <person name="Naqvi N.I."/>
        </authorList>
    </citation>
    <scope>NUCLEOTIDE SEQUENCE [LARGE SCALE GENOMIC DNA]</scope>
    <source>
        <strain evidence="5">GMP-LS</strain>
    </source>
</reference>
<dbReference type="SUPFAM" id="SSF52540">
    <property type="entry name" value="P-loop containing nucleoside triphosphate hydrolases"/>
    <property type="match status" value="1"/>
</dbReference>
<organism evidence="5 6">
    <name type="scientific">Xylaria bambusicola</name>
    <dbReference type="NCBI Taxonomy" id="326684"/>
    <lineage>
        <taxon>Eukaryota</taxon>
        <taxon>Fungi</taxon>
        <taxon>Dikarya</taxon>
        <taxon>Ascomycota</taxon>
        <taxon>Pezizomycotina</taxon>
        <taxon>Sordariomycetes</taxon>
        <taxon>Xylariomycetidae</taxon>
        <taxon>Xylariales</taxon>
        <taxon>Xylariaceae</taxon>
        <taxon>Xylaria</taxon>
    </lineage>
</organism>
<dbReference type="Pfam" id="PF12796">
    <property type="entry name" value="Ank_2"/>
    <property type="match status" value="2"/>
</dbReference>
<keyword evidence="6" id="KW-1185">Reference proteome</keyword>
<dbReference type="PANTHER" id="PTHR10039:SF16">
    <property type="entry name" value="GPI INOSITOL-DEACYLASE"/>
    <property type="match status" value="1"/>
</dbReference>
<keyword evidence="2" id="KW-0040">ANK repeat</keyword>
<dbReference type="PROSITE" id="PS50088">
    <property type="entry name" value="ANK_REPEAT"/>
    <property type="match status" value="5"/>
</dbReference>
<feature type="repeat" description="ANK" evidence="2">
    <location>
        <begin position="942"/>
        <end position="971"/>
    </location>
</feature>
<dbReference type="Proteomes" id="UP001305414">
    <property type="component" value="Unassembled WGS sequence"/>
</dbReference>
<dbReference type="AlphaFoldDB" id="A0AAN7UPE1"/>
<accession>A0AAN7UPE1</accession>
<gene>
    <name evidence="5" type="ORF">RRF57_004781</name>
</gene>
<dbReference type="Gene3D" id="1.25.40.20">
    <property type="entry name" value="Ankyrin repeat-containing domain"/>
    <property type="match status" value="1"/>
</dbReference>
<keyword evidence="1" id="KW-0677">Repeat</keyword>
<feature type="repeat" description="ANK" evidence="2">
    <location>
        <begin position="1038"/>
        <end position="1070"/>
    </location>
</feature>
<evidence type="ECO:0000256" key="2">
    <source>
        <dbReference type="PROSITE-ProRule" id="PRU00023"/>
    </source>
</evidence>
<name>A0AAN7UPE1_9PEZI</name>
<dbReference type="Gene3D" id="3.40.50.300">
    <property type="entry name" value="P-loop containing nucleotide triphosphate hydrolases"/>
    <property type="match status" value="1"/>
</dbReference>
<dbReference type="SMART" id="SM00248">
    <property type="entry name" value="ANK"/>
    <property type="match status" value="7"/>
</dbReference>
<feature type="domain" description="Nephrocystin 3-like N-terminal" evidence="4">
    <location>
        <begin position="374"/>
        <end position="547"/>
    </location>
</feature>
<dbReference type="PROSITE" id="PS50297">
    <property type="entry name" value="ANK_REP_REGION"/>
    <property type="match status" value="4"/>
</dbReference>